<reference evidence="2 3" key="1">
    <citation type="submission" date="2020-04" db="EMBL/GenBank/DDBJ databases">
        <authorList>
            <person name="Basu S."/>
            <person name="Maruthanayagam V."/>
            <person name="Chakraborty S."/>
            <person name="Pramanik A."/>
            <person name="Mukherjee J."/>
            <person name="Brink B."/>
        </authorList>
    </citation>
    <scope>NUCLEOTIDE SEQUENCE [LARGE SCALE GENOMIC DNA]</scope>
    <source>
        <strain evidence="2 3">AP17</strain>
    </source>
</reference>
<evidence type="ECO:0000313" key="3">
    <source>
        <dbReference type="Proteomes" id="UP000500857"/>
    </source>
</evidence>
<evidence type="ECO:0000313" key="2">
    <source>
        <dbReference type="EMBL" id="QIZ72731.1"/>
    </source>
</evidence>
<gene>
    <name evidence="2" type="ORF">HCG48_20800</name>
</gene>
<sequence>MVRPLDRIERDIEKLESSSQEIAEELQQTYEGYLKVLGEAVRGQAIVATYHICTHGNPEAFLELTLDRRQQLQGKIRTIASEARSRLAVVPDLLLATRLLSQLPDPSELLEALSNAKSLEDLEAEWPDAAGADTFDVEEAEEPESALSPEEELERAEEERVEQERAEEERAEGERVEETPNYQFEQPESVARWQEHLEGAIAQQLQDGSRQINRALQEFGILPPKLPPMLLEAAAKVPGSDSGVGVPNLLNLTVEAETPEEMQQLRGKKRKRSQPLQIVAVQLRLSEIELGDAQVMAARHQIRHLLHRLNTLKREYRTRDRERAVARAEAAWRASWFDEGAD</sequence>
<proteinExistence type="predicted"/>
<accession>A0A6H1U1M9</accession>
<dbReference type="EMBL" id="CP051167">
    <property type="protein sequence ID" value="QIZ72731.1"/>
    <property type="molecule type" value="Genomic_DNA"/>
</dbReference>
<dbReference type="Proteomes" id="UP000500857">
    <property type="component" value="Chromosome"/>
</dbReference>
<dbReference type="RefSeq" id="WP_168570878.1">
    <property type="nucleotide sequence ID" value="NZ_CP051167.1"/>
</dbReference>
<keyword evidence="3" id="KW-1185">Reference proteome</keyword>
<feature type="region of interest" description="Disordered" evidence="1">
    <location>
        <begin position="137"/>
        <end position="183"/>
    </location>
</feature>
<evidence type="ECO:0000256" key="1">
    <source>
        <dbReference type="SAM" id="MobiDB-lite"/>
    </source>
</evidence>
<feature type="compositionally biased region" description="Acidic residues" evidence="1">
    <location>
        <begin position="137"/>
        <end position="161"/>
    </location>
</feature>
<name>A0A6H1U1M9_9CYAN</name>
<dbReference type="KEGG" id="oxy:HCG48_20800"/>
<feature type="compositionally biased region" description="Basic and acidic residues" evidence="1">
    <location>
        <begin position="162"/>
        <end position="178"/>
    </location>
</feature>
<dbReference type="AlphaFoldDB" id="A0A6H1U1M9"/>
<protein>
    <submittedName>
        <fullName evidence="2">Uncharacterized protein</fullName>
    </submittedName>
</protein>
<organism evidence="2 3">
    <name type="scientific">Oxynema aestuarii AP17</name>
    <dbReference type="NCBI Taxonomy" id="2064643"/>
    <lineage>
        <taxon>Bacteria</taxon>
        <taxon>Bacillati</taxon>
        <taxon>Cyanobacteriota</taxon>
        <taxon>Cyanophyceae</taxon>
        <taxon>Oscillatoriophycideae</taxon>
        <taxon>Oscillatoriales</taxon>
        <taxon>Oscillatoriaceae</taxon>
        <taxon>Oxynema</taxon>
        <taxon>Oxynema aestuarii</taxon>
    </lineage>
</organism>